<gene>
    <name evidence="2" type="ORF">HMPREF0444_1682</name>
</gene>
<reference evidence="2 3" key="1">
    <citation type="submission" date="2009-08" db="EMBL/GenBank/DDBJ databases">
        <authorList>
            <person name="Muzny D."/>
            <person name="Qin X."/>
            <person name="Deng J."/>
            <person name="Jiang H."/>
            <person name="Liu Y."/>
            <person name="Qu J."/>
            <person name="Song X.-Z."/>
            <person name="Zhang L."/>
            <person name="Thornton R."/>
            <person name="Coyle M."/>
            <person name="Francisco L."/>
            <person name="Jackson L."/>
            <person name="Javaid M."/>
            <person name="Korchina V."/>
            <person name="Kovar C."/>
            <person name="Mata R."/>
            <person name="Mathew T."/>
            <person name="Ngo R."/>
            <person name="Nguyen L."/>
            <person name="Nguyen N."/>
            <person name="Okwuonu G."/>
            <person name="Ongeri F."/>
            <person name="Pham C."/>
            <person name="Simmons D."/>
            <person name="Wilczek-Boney K."/>
            <person name="Hale W."/>
            <person name="Jakkamsetti A."/>
            <person name="Pham P."/>
            <person name="Ruth R."/>
            <person name="San Lucas F."/>
            <person name="Warren J."/>
            <person name="Zhang J."/>
            <person name="Zhao Z."/>
            <person name="Zhou C."/>
            <person name="Zhu D."/>
            <person name="Lee S."/>
            <person name="Bess C."/>
            <person name="Blankenburg K."/>
            <person name="Forbes L."/>
            <person name="Fu Q."/>
            <person name="Gubbala S."/>
            <person name="Hirani K."/>
            <person name="Jayaseelan J.C."/>
            <person name="Lara F."/>
            <person name="Munidasa M."/>
            <person name="Palculict T."/>
            <person name="Patil S."/>
            <person name="Pu L.-L."/>
            <person name="Saada N."/>
            <person name="Tang L."/>
            <person name="Weissenberger G."/>
            <person name="Zhu Y."/>
            <person name="Hemphill L."/>
            <person name="Shang Y."/>
            <person name="Youmans B."/>
            <person name="Ayvaz T."/>
            <person name="Ross M."/>
            <person name="Santibanez J."/>
            <person name="Aqrawi P."/>
            <person name="Gross S."/>
            <person name="Joshi V."/>
            <person name="Fowler G."/>
            <person name="Nazareth L."/>
            <person name="Reid J."/>
            <person name="Worley K."/>
            <person name="Petrosino J."/>
            <person name="Highlander S."/>
            <person name="Gibbs R."/>
        </authorList>
    </citation>
    <scope>NUCLEOTIDE SEQUENCE [LARGE SCALE GENOMIC DNA]</scope>
    <source>
        <strain evidence="2 3">ATCC 49175</strain>
    </source>
</reference>
<accession>C8NID7</accession>
<dbReference type="HOGENOM" id="CLU_1935074_0_0_9"/>
<evidence type="ECO:0000313" key="2">
    <source>
        <dbReference type="EMBL" id="EEW36563.1"/>
    </source>
</evidence>
<name>C8NID7_9LACT</name>
<keyword evidence="1" id="KW-0812">Transmembrane</keyword>
<proteinExistence type="predicted"/>
<feature type="transmembrane region" description="Helical" evidence="1">
    <location>
        <begin position="35"/>
        <end position="55"/>
    </location>
</feature>
<evidence type="ECO:0000313" key="3">
    <source>
        <dbReference type="Proteomes" id="UP000005926"/>
    </source>
</evidence>
<evidence type="ECO:0000256" key="1">
    <source>
        <dbReference type="SAM" id="Phobius"/>
    </source>
</evidence>
<protein>
    <submittedName>
        <fullName evidence="2">Uncharacterized protein</fullName>
    </submittedName>
</protein>
<dbReference type="AlphaFoldDB" id="C8NID7"/>
<comment type="caution">
    <text evidence="2">The sequence shown here is derived from an EMBL/GenBank/DDBJ whole genome shotgun (WGS) entry which is preliminary data.</text>
</comment>
<feature type="transmembrane region" description="Helical" evidence="1">
    <location>
        <begin position="62"/>
        <end position="78"/>
    </location>
</feature>
<sequence length="130" mass="14940">MPQPLTLLINSIASFYLLPFLSVGIYAIWSKKYSLANFLLFFGGINALHSIRLIYQKSVTGYIIWFVAWALILYASYWNNQHEKPYKTENAMLDFLVRIVNGNPFPDKIEDPNKLRAIIALVLTILMIIA</sequence>
<dbReference type="RefSeq" id="WP_005606229.1">
    <property type="nucleotide sequence ID" value="NZ_CP102283.1"/>
</dbReference>
<dbReference type="STRING" id="638301.HMPREF0444_1682"/>
<dbReference type="GeneID" id="78412549"/>
<feature type="transmembrane region" description="Helical" evidence="1">
    <location>
        <begin position="7"/>
        <end position="29"/>
    </location>
</feature>
<dbReference type="EMBL" id="ACKZ01000028">
    <property type="protein sequence ID" value="EEW36563.1"/>
    <property type="molecule type" value="Genomic_DNA"/>
</dbReference>
<keyword evidence="1" id="KW-0472">Membrane</keyword>
<dbReference type="Proteomes" id="UP000005926">
    <property type="component" value="Unassembled WGS sequence"/>
</dbReference>
<keyword evidence="3" id="KW-1185">Reference proteome</keyword>
<keyword evidence="1" id="KW-1133">Transmembrane helix</keyword>
<organism evidence="2 3">
    <name type="scientific">Granulicatella adiacens ATCC 49175</name>
    <dbReference type="NCBI Taxonomy" id="638301"/>
    <lineage>
        <taxon>Bacteria</taxon>
        <taxon>Bacillati</taxon>
        <taxon>Bacillota</taxon>
        <taxon>Bacilli</taxon>
        <taxon>Lactobacillales</taxon>
        <taxon>Carnobacteriaceae</taxon>
        <taxon>Granulicatella</taxon>
    </lineage>
</organism>